<dbReference type="OrthoDB" id="1066808at2759"/>
<evidence type="ECO:0000256" key="8">
    <source>
        <dbReference type="SAM" id="MobiDB-lite"/>
    </source>
</evidence>
<reference evidence="11" key="2">
    <citation type="submission" date="2023-09" db="UniProtKB">
        <authorList>
            <consortium name="RefSeq"/>
        </authorList>
    </citation>
    <scope>IDENTIFICATION</scope>
    <source>
        <tissue evidence="11 12">Leaf</tissue>
    </source>
</reference>
<name>A0A6J0L8J8_RAPSA</name>
<feature type="compositionally biased region" description="Polar residues" evidence="8">
    <location>
        <begin position="2165"/>
        <end position="2177"/>
    </location>
</feature>
<dbReference type="FunFam" id="1.10.8.430:FF:000004">
    <property type="entry name" value="Disease resistance protein (TIR-NBS-LRR class)"/>
    <property type="match status" value="1"/>
</dbReference>
<dbReference type="SUPFAM" id="SSF52200">
    <property type="entry name" value="Toll/Interleukin receptor TIR domain"/>
    <property type="match status" value="2"/>
</dbReference>
<keyword evidence="4" id="KW-0378">Hydrolase</keyword>
<evidence type="ECO:0000256" key="5">
    <source>
        <dbReference type="ARBA" id="ARBA00022821"/>
    </source>
</evidence>
<dbReference type="FunFam" id="3.40.50.300:FF:001002">
    <property type="entry name" value="Disease resistance protein (TIR-NBS-LRR class)"/>
    <property type="match status" value="1"/>
</dbReference>
<keyword evidence="10" id="KW-1185">Reference proteome</keyword>
<evidence type="ECO:0000313" key="12">
    <source>
        <dbReference type="RefSeq" id="XP_018455890.1"/>
    </source>
</evidence>
<dbReference type="Pfam" id="PF07725">
    <property type="entry name" value="LRR_3"/>
    <property type="match status" value="1"/>
</dbReference>
<organism evidence="11">
    <name type="scientific">Raphanus sativus</name>
    <name type="common">Radish</name>
    <name type="synonym">Raphanus raphanistrum var. sativus</name>
    <dbReference type="NCBI Taxonomy" id="3726"/>
    <lineage>
        <taxon>Eukaryota</taxon>
        <taxon>Viridiplantae</taxon>
        <taxon>Streptophyta</taxon>
        <taxon>Embryophyta</taxon>
        <taxon>Tracheophyta</taxon>
        <taxon>Spermatophyta</taxon>
        <taxon>Magnoliopsida</taxon>
        <taxon>eudicotyledons</taxon>
        <taxon>Gunneridae</taxon>
        <taxon>Pentapetalae</taxon>
        <taxon>rosids</taxon>
        <taxon>malvids</taxon>
        <taxon>Brassicales</taxon>
        <taxon>Brassicaceae</taxon>
        <taxon>Brassiceae</taxon>
        <taxon>Raphanus</taxon>
    </lineage>
</organism>
<dbReference type="PANTHER" id="PTHR11017">
    <property type="entry name" value="LEUCINE-RICH REPEAT-CONTAINING PROTEIN"/>
    <property type="match status" value="1"/>
</dbReference>
<dbReference type="InterPro" id="IPR044974">
    <property type="entry name" value="Disease_R_plants"/>
</dbReference>
<dbReference type="SUPFAM" id="SSF52540">
    <property type="entry name" value="P-loop containing nucleoside triphosphate hydrolases"/>
    <property type="match status" value="2"/>
</dbReference>
<dbReference type="InterPro" id="IPR003593">
    <property type="entry name" value="AAA+_ATPase"/>
</dbReference>
<dbReference type="GeneID" id="108827043"/>
<keyword evidence="5" id="KW-0611">Plant defense</keyword>
<dbReference type="InterPro" id="IPR058192">
    <property type="entry name" value="WHD_ROQ1-like"/>
</dbReference>
<dbReference type="GO" id="GO:0007165">
    <property type="term" value="P:signal transduction"/>
    <property type="evidence" value="ECO:0007669"/>
    <property type="project" value="InterPro"/>
</dbReference>
<evidence type="ECO:0000256" key="4">
    <source>
        <dbReference type="ARBA" id="ARBA00022801"/>
    </source>
</evidence>
<dbReference type="Pfam" id="PF01582">
    <property type="entry name" value="TIR"/>
    <property type="match status" value="1"/>
</dbReference>
<dbReference type="GO" id="GO:0005524">
    <property type="term" value="F:ATP binding"/>
    <property type="evidence" value="ECO:0007669"/>
    <property type="project" value="UniProtKB-KW"/>
</dbReference>
<gene>
    <name evidence="11 12" type="primary">LOC108827043</name>
</gene>
<accession>A0A6J0L8J8</accession>
<keyword evidence="6" id="KW-0067">ATP-binding</keyword>
<sequence length="2177" mass="245480">MTDCEKGEQFVCISCVEEVRYSFVSHLSEALRRKGIDDVIVEVDDSDDLFSQESQAKVEKAKASLLVLPGNSTICRDKFVKVLECCRRNSDQVVVPVLYGDSPLQGEWLTALGLRGLSPLHQSREECSDSVLVEEIVRDVYEKLFHMGRIGIYSKLLEIETMVCKQPLGTRLVGVWGMPGIGKTTLAKAVFQPMCNYFDASCFIEDSEKAIHDKGLYRLLEERLLKEHPGTGSTITTPSLLRDKLSSGRILVVLDDVGDPRVAESFLDGFEFGPESLIIITSSDKQVFRLCRINHIYEVQGLNEKEALQLFCLCASIKDITEQNMNELSMKVVQYANGNPLALSVFARELKGNKNLSEMEAAFLKLKQHPPLEIVDAFRSSYDTLSDSEKNIFLDIACFFQGENVDYVMQLLDGCGFFPHVGIDVLVDKCLVTVSENRVQMHNLTQDVGREFVVGETIHIERRSRLWEPQNIKYLLEECEHEVIGEAKTSFKRAQGTEEIEGMFLDISNLHLDIKPAAFVNMLNLRLLKIYCSNPEIRPAIKIAKGFLHSLPNELRLLHWENYPLESFPQNFDPRHLVEINMQYSRLQKLWGETNNLEMLRTVRLCNSQQLIDIDDLLKAKNIEVIDLQGCTRLQSFPATGHLIHLRVVNLSGCAEIRSLQSVPPNIETLNLQGTGIIELPVSIVKPNGGELTSLLAEIDGLSDALKLEHLENLKKSGSSCQDPCKLICLELKDCFYLQSLPNMVNFELLTVLDLSGCSKLETIQGFPRNLKELYLTGTAVRKVPQLPQSLELLNAHGCVSLKKIPLDSEKLPVHYTFTNCFNLSPQVVSDFLVKVLGNVKHIPRELPLELNEAPAFSFCAPSHVNQNSTLDLQPGSSVMTRLNPSWKNTVSGFAMLVEVAFSEDYSDANGFGINCVCRWKNKEGHSHRIERNLHCWAEGKAAPKVRKDHMFAFCDVKLRVSTDKGNDPDIWADLVVFEFFPVNQHTKRLDDSCTVIRCGVYAITSNTDVKMSLPVLSLDSMKVSGNEVEDVLRVSYDGLKEMNKALLLYVACLFDDEDSDLVAPLIATIDVDISSGLMELASRSLIRVSGNGEIVMHCLIRRMCKEILHNQSMLPDSPKELARVSNRNSIGSSWSHDGKRDVYPSFSRQDVSKTFISQLLVAIKLKSIITCENNEMDSGQLCSPLLVQVIRDSRISIVVFSKRYASSSWLLNELVEIAKCREELGQIAIPFFFGVGPSEVRRQTGEFGRHFKQICKGKTEDEKQQWQRALVYIANIPGYHNLRCLDGVDALNAEKNSLLWLDSEVVNCVPSACFRNLVGITAHIAKMIPLLSLESKEVKMVGIWGPPGIGKTTIARYLYNQISSNFQCCAFVDILTGYSKRGHTDEYSVTLHYQQLVLSEIMNQEDARESHLGVMQERLRDQKVLLILDGVDDPLLLHSVATNSNWFGPRSRIIVITEDLNLLKSHGINCIYKVELPSKKEALQMLCQSAFIQNSPSDGFMQLATEVAELAGYLPVGLRVFGSYLRGIHKEFLLAVWPQLNIRLDGGTESILKFGYDELHEGGKDLFLHISCLFNHGTVDYLTRLLTSRFMDIKRGLKILAEKSLIHISEHGNVTVHHLLQLLGREIVRKECVHEPGERRFLVDCLDICEVLAKDTGNRRVIGISLDMSEIEEELLISEKGFDKMTNLKFLKFYTNSGDKQAKVHIPHGLDYLCHQLILLHWEGFPMRCMPSYFFPIYLVELTMIDSKLVVLWSGIQPLDSLKCMNLRGSLDLKEIPDLTRATSLETLDLGGCSSLIELPSSIRNLHKLKDLDMERCIHLEALPTDINLESLYYLNLNGCSCLRSFPQISISISDLYLDGTAIEEVPGWIEHISGLSYLSMNGCNKLKKISPNISKLKLLVEVDFSQCIALTEESWQNHPEEICTSLMSVNMSGNSFQRLPDTWTSIQPKDLDISNCRNLASLPNLPASLCNLTANHCESLETLYGPFQQRQMGLQFINCFKLNNKARAFILRSDCAYAILPGEELPLYFPHRVDGNLITVPLPRTTLFRKVSSFKACIMVESRVCWFDFGVNWFSRGAAGTKYFSLSTNIYSKKNHLIIFGFEFSSDGFSDHLQFDFFCRDKKKKTIKIKECGVQLLVVSPSLNDSRKRFETEDDDKSGVTYAESSRSSKQMRVT</sequence>
<feature type="region of interest" description="Disordered" evidence="8">
    <location>
        <begin position="2151"/>
        <end position="2177"/>
    </location>
</feature>
<dbReference type="SUPFAM" id="SSF46785">
    <property type="entry name" value="Winged helix' DNA-binding domain"/>
    <property type="match status" value="3"/>
</dbReference>
<dbReference type="SMART" id="SM00382">
    <property type="entry name" value="AAA"/>
    <property type="match status" value="2"/>
</dbReference>
<dbReference type="InterPro" id="IPR027417">
    <property type="entry name" value="P-loop_NTPase"/>
</dbReference>
<dbReference type="Gene3D" id="1.10.8.430">
    <property type="entry name" value="Helical domain of apoptotic protease-activating factors"/>
    <property type="match status" value="1"/>
</dbReference>
<dbReference type="InterPro" id="IPR035897">
    <property type="entry name" value="Toll_tir_struct_dom_sf"/>
</dbReference>
<dbReference type="Proteomes" id="UP000504610">
    <property type="component" value="Chromosome 9"/>
</dbReference>
<dbReference type="PRINTS" id="PR00364">
    <property type="entry name" value="DISEASERSIST"/>
</dbReference>
<dbReference type="InterPro" id="IPR000157">
    <property type="entry name" value="TIR_dom"/>
</dbReference>
<evidence type="ECO:0000256" key="2">
    <source>
        <dbReference type="ARBA" id="ARBA00022737"/>
    </source>
</evidence>
<dbReference type="FunFam" id="3.40.50.10140:FF:000007">
    <property type="entry name" value="Disease resistance protein (TIR-NBS-LRR class)"/>
    <property type="match status" value="1"/>
</dbReference>
<keyword evidence="1" id="KW-0433">Leucine-rich repeat</keyword>
<dbReference type="InterPro" id="IPR002182">
    <property type="entry name" value="NB-ARC"/>
</dbReference>
<protein>
    <submittedName>
        <fullName evidence="11 12">Disease resistance protein RRS1</fullName>
    </submittedName>
</protein>
<feature type="domain" description="TIR" evidence="9">
    <location>
        <begin position="1139"/>
        <end position="1314"/>
    </location>
</feature>
<reference evidence="10" key="1">
    <citation type="journal article" date="2019" name="Database">
        <title>The radish genome database (RadishGD): an integrated information resource for radish genomics.</title>
        <authorList>
            <person name="Yu H.J."/>
            <person name="Baek S."/>
            <person name="Lee Y.J."/>
            <person name="Cho A."/>
            <person name="Mun J.H."/>
        </authorList>
    </citation>
    <scope>NUCLEOTIDE SEQUENCE [LARGE SCALE GENOMIC DNA]</scope>
    <source>
        <strain evidence="10">cv. WK10039</strain>
    </source>
</reference>
<dbReference type="FunFam" id="3.80.10.10:FF:000386">
    <property type="entry name" value="Disease resistance protein RPS4"/>
    <property type="match status" value="1"/>
</dbReference>
<proteinExistence type="predicted"/>
<dbReference type="InterPro" id="IPR036390">
    <property type="entry name" value="WH_DNA-bd_sf"/>
</dbReference>
<evidence type="ECO:0000313" key="10">
    <source>
        <dbReference type="Proteomes" id="UP000504610"/>
    </source>
</evidence>
<evidence type="ECO:0000256" key="6">
    <source>
        <dbReference type="ARBA" id="ARBA00022840"/>
    </source>
</evidence>
<dbReference type="GO" id="GO:0006952">
    <property type="term" value="P:defense response"/>
    <property type="evidence" value="ECO:0007669"/>
    <property type="project" value="UniProtKB-KW"/>
</dbReference>
<evidence type="ECO:0000259" key="9">
    <source>
        <dbReference type="PROSITE" id="PS50104"/>
    </source>
</evidence>
<dbReference type="FunFam" id="3.80.10.10:FF:001535">
    <property type="entry name" value="Disease resistance protein RRS1B"/>
    <property type="match status" value="1"/>
</dbReference>
<evidence type="ECO:0000256" key="1">
    <source>
        <dbReference type="ARBA" id="ARBA00022614"/>
    </source>
</evidence>
<evidence type="ECO:0000256" key="3">
    <source>
        <dbReference type="ARBA" id="ARBA00022741"/>
    </source>
</evidence>
<dbReference type="InterPro" id="IPR042197">
    <property type="entry name" value="Apaf_helical"/>
</dbReference>
<evidence type="ECO:0000256" key="7">
    <source>
        <dbReference type="ARBA" id="ARBA00023027"/>
    </source>
</evidence>
<keyword evidence="2" id="KW-0677">Repeat</keyword>
<keyword evidence="3" id="KW-0547">Nucleotide-binding</keyword>
<dbReference type="InterPro" id="IPR032675">
    <property type="entry name" value="LRR_dom_sf"/>
</dbReference>
<dbReference type="GO" id="GO:0043531">
    <property type="term" value="F:ADP binding"/>
    <property type="evidence" value="ECO:0007669"/>
    <property type="project" value="InterPro"/>
</dbReference>
<dbReference type="InterPro" id="IPR011713">
    <property type="entry name" value="Leu-rich_rpt_3"/>
</dbReference>
<dbReference type="PROSITE" id="PS50104">
    <property type="entry name" value="TIR"/>
    <property type="match status" value="2"/>
</dbReference>
<dbReference type="Pfam" id="PF00931">
    <property type="entry name" value="NB-ARC"/>
    <property type="match status" value="2"/>
</dbReference>
<dbReference type="PANTHER" id="PTHR11017:SF456">
    <property type="entry name" value="DISEASE RESISTANCE PROTEIN RRS1"/>
    <property type="match status" value="1"/>
</dbReference>
<dbReference type="RefSeq" id="XP_018455890.1">
    <property type="nucleotide sequence ID" value="XM_018600388.2"/>
</dbReference>
<feature type="domain" description="TIR" evidence="9">
    <location>
        <begin position="5"/>
        <end position="144"/>
    </location>
</feature>
<dbReference type="Pfam" id="PF23282">
    <property type="entry name" value="WHD_ROQ1"/>
    <property type="match status" value="3"/>
</dbReference>
<dbReference type="SUPFAM" id="SSF52058">
    <property type="entry name" value="L domain-like"/>
    <property type="match status" value="2"/>
</dbReference>
<keyword evidence="7" id="KW-0520">NAD</keyword>
<evidence type="ECO:0000313" key="11">
    <source>
        <dbReference type="RefSeq" id="XP_018455889.1"/>
    </source>
</evidence>
<dbReference type="SMART" id="SM00255">
    <property type="entry name" value="TIR"/>
    <property type="match status" value="1"/>
</dbReference>
<dbReference type="Gene3D" id="3.40.50.10140">
    <property type="entry name" value="Toll/interleukin-1 receptor homology (TIR) domain"/>
    <property type="match status" value="2"/>
</dbReference>
<dbReference type="RefSeq" id="XP_018455889.1">
    <property type="nucleotide sequence ID" value="XM_018600387.2"/>
</dbReference>
<dbReference type="KEGG" id="rsz:108827043"/>
<dbReference type="Gene3D" id="3.80.10.10">
    <property type="entry name" value="Ribonuclease Inhibitor"/>
    <property type="match status" value="3"/>
</dbReference>
<dbReference type="Gene3D" id="3.40.50.300">
    <property type="entry name" value="P-loop containing nucleotide triphosphate hydrolases"/>
    <property type="match status" value="2"/>
</dbReference>
<dbReference type="GO" id="GO:0016787">
    <property type="term" value="F:hydrolase activity"/>
    <property type="evidence" value="ECO:0007669"/>
    <property type="project" value="UniProtKB-KW"/>
</dbReference>